<dbReference type="Gramene" id="evm.model.08.438">
    <property type="protein sequence ID" value="cds.evm.model.08.438"/>
    <property type="gene ID" value="evm.TU.08.438"/>
</dbReference>
<evidence type="ECO:0000256" key="1">
    <source>
        <dbReference type="SAM" id="MobiDB-lite"/>
    </source>
</evidence>
<reference evidence="2" key="1">
    <citation type="submission" date="2018-11" db="EMBL/GenBank/DDBJ databases">
        <authorList>
            <person name="Grassa J C."/>
        </authorList>
    </citation>
    <scope>NUCLEOTIDE SEQUENCE [LARGE SCALE GENOMIC DNA]</scope>
</reference>
<evidence type="ECO:0000313" key="3">
    <source>
        <dbReference type="Proteomes" id="UP000596661"/>
    </source>
</evidence>
<feature type="region of interest" description="Disordered" evidence="1">
    <location>
        <begin position="39"/>
        <end position="60"/>
    </location>
</feature>
<feature type="region of interest" description="Disordered" evidence="1">
    <location>
        <begin position="1"/>
        <end position="25"/>
    </location>
</feature>
<proteinExistence type="predicted"/>
<feature type="compositionally biased region" description="Basic and acidic residues" evidence="1">
    <location>
        <begin position="39"/>
        <end position="53"/>
    </location>
</feature>
<dbReference type="AlphaFoldDB" id="A0A803QB92"/>
<organism evidence="2 3">
    <name type="scientific">Cannabis sativa</name>
    <name type="common">Hemp</name>
    <name type="synonym">Marijuana</name>
    <dbReference type="NCBI Taxonomy" id="3483"/>
    <lineage>
        <taxon>Eukaryota</taxon>
        <taxon>Viridiplantae</taxon>
        <taxon>Streptophyta</taxon>
        <taxon>Embryophyta</taxon>
        <taxon>Tracheophyta</taxon>
        <taxon>Spermatophyta</taxon>
        <taxon>Magnoliopsida</taxon>
        <taxon>eudicotyledons</taxon>
        <taxon>Gunneridae</taxon>
        <taxon>Pentapetalae</taxon>
        <taxon>rosids</taxon>
        <taxon>fabids</taxon>
        <taxon>Rosales</taxon>
        <taxon>Cannabaceae</taxon>
        <taxon>Cannabis</taxon>
    </lineage>
</organism>
<name>A0A803QB92_CANSA</name>
<reference evidence="2" key="2">
    <citation type="submission" date="2021-03" db="UniProtKB">
        <authorList>
            <consortium name="EnsemblPlants"/>
        </authorList>
    </citation>
    <scope>IDENTIFICATION</scope>
</reference>
<accession>A0A803QB92</accession>
<sequence>MNPAMRAPPEHHHESSTGAPPRAPFWPVVTGAGTIMHIREGDREKDRKPRGSRVEGQGSGFNFLGFVLSLEGREWSTSSLTVAA</sequence>
<dbReference type="EnsemblPlants" id="evm.model.08.438">
    <property type="protein sequence ID" value="cds.evm.model.08.438"/>
    <property type="gene ID" value="evm.TU.08.438"/>
</dbReference>
<dbReference type="EMBL" id="UZAU01000683">
    <property type="status" value="NOT_ANNOTATED_CDS"/>
    <property type="molecule type" value="Genomic_DNA"/>
</dbReference>
<evidence type="ECO:0000313" key="2">
    <source>
        <dbReference type="EnsemblPlants" id="cds.evm.model.08.438"/>
    </source>
</evidence>
<protein>
    <submittedName>
        <fullName evidence="2">Uncharacterized protein</fullName>
    </submittedName>
</protein>
<dbReference type="Proteomes" id="UP000596661">
    <property type="component" value="Chromosome 8"/>
</dbReference>
<keyword evidence="3" id="KW-1185">Reference proteome</keyword>